<proteinExistence type="predicted"/>
<organism evidence="1 2">
    <name type="scientific">Nostoc edaphicum CCNP1411</name>
    <dbReference type="NCBI Taxonomy" id="1472755"/>
    <lineage>
        <taxon>Bacteria</taxon>
        <taxon>Bacillati</taxon>
        <taxon>Cyanobacteriota</taxon>
        <taxon>Cyanophyceae</taxon>
        <taxon>Nostocales</taxon>
        <taxon>Nostocaceae</taxon>
        <taxon>Nostoc</taxon>
    </lineage>
</organism>
<dbReference type="Proteomes" id="UP000514713">
    <property type="component" value="Chromosome"/>
</dbReference>
<sequence>MPHCESDVFNGLRLRTLVVAGSIPEVNTRLQMHGAKWRSHFLPVFSRKGALGKGRRR</sequence>
<dbReference type="AlphaFoldDB" id="A0A7D7QM81"/>
<dbReference type="EMBL" id="CP054698">
    <property type="protein sequence ID" value="QMS88465.1"/>
    <property type="molecule type" value="Genomic_DNA"/>
</dbReference>
<dbReference type="RefSeq" id="WP_181931621.1">
    <property type="nucleotide sequence ID" value="NZ_CP054698.1"/>
</dbReference>
<keyword evidence="2" id="KW-1185">Reference proteome</keyword>
<protein>
    <submittedName>
        <fullName evidence="1">Uncharacterized protein</fullName>
    </submittedName>
</protein>
<evidence type="ECO:0000313" key="1">
    <source>
        <dbReference type="EMBL" id="QMS88465.1"/>
    </source>
</evidence>
<gene>
    <name evidence="1" type="ORF">HUN01_12980</name>
</gene>
<accession>A0A7D7QM81</accession>
<dbReference type="KEGG" id="ned:HUN01_12980"/>
<evidence type="ECO:0000313" key="2">
    <source>
        <dbReference type="Proteomes" id="UP000514713"/>
    </source>
</evidence>
<name>A0A7D7QM81_9NOSO</name>
<reference evidence="2" key="1">
    <citation type="submission" date="2020-06" db="EMBL/GenBank/DDBJ databases">
        <title>Nostoc edaphicum CCNP1411 genome.</title>
        <authorList>
            <person name="Fidor A."/>
            <person name="Grabski M."/>
            <person name="Gawor J."/>
            <person name="Gromadka R."/>
            <person name="Wegrzyn G."/>
            <person name="Mazur-Marzec H."/>
        </authorList>
    </citation>
    <scope>NUCLEOTIDE SEQUENCE [LARGE SCALE GENOMIC DNA]</scope>
    <source>
        <strain evidence="2">CCNP1411</strain>
    </source>
</reference>